<dbReference type="PROSITE" id="PS50893">
    <property type="entry name" value="ABC_TRANSPORTER_2"/>
    <property type="match status" value="1"/>
</dbReference>
<dbReference type="GO" id="GO:0016887">
    <property type="term" value="F:ATP hydrolysis activity"/>
    <property type="evidence" value="ECO:0007669"/>
    <property type="project" value="InterPro"/>
</dbReference>
<gene>
    <name evidence="12" type="ORF">K437DRAFT_276339</name>
</gene>
<feature type="region of interest" description="Disordered" evidence="8">
    <location>
        <begin position="161"/>
        <end position="201"/>
    </location>
</feature>
<dbReference type="PANTHER" id="PTHR43394:SF27">
    <property type="entry name" value="ATP-DEPENDENT TRANSLOCASE ABCB1-LIKE"/>
    <property type="match status" value="1"/>
</dbReference>
<protein>
    <submittedName>
        <fullName evidence="12">p-loop containing nucleoside triphosphate hydrolase protein</fullName>
    </submittedName>
</protein>
<evidence type="ECO:0000256" key="9">
    <source>
        <dbReference type="SAM" id="Phobius"/>
    </source>
</evidence>
<feature type="domain" description="ABC transmembrane type-1" evidence="11">
    <location>
        <begin position="241"/>
        <end position="528"/>
    </location>
</feature>
<evidence type="ECO:0000259" key="11">
    <source>
        <dbReference type="PROSITE" id="PS50929"/>
    </source>
</evidence>
<feature type="transmembrane region" description="Helical" evidence="9">
    <location>
        <begin position="386"/>
        <end position="408"/>
    </location>
</feature>
<comment type="subcellular location">
    <subcellularLocation>
        <location evidence="1">Membrane</location>
        <topology evidence="1">Multi-pass membrane protein</topology>
    </subcellularLocation>
</comment>
<dbReference type="Gene3D" id="3.40.50.300">
    <property type="entry name" value="P-loop containing nucleotide triphosphate hydrolases"/>
    <property type="match status" value="2"/>
</dbReference>
<sequence length="813" mass="88370">MLQREQHSRGMTTIIIAHRLSTVRNADDILVMRSGRLVDHGTHDQLMEQDRRDHTYRDMVLQQRAMVALAGASADDDKRAADTAIDDNDGFEGEEFIISDGATTKVGGHTVCPASTTVATPWDEFQRQPQQLDRPAVLIHRTSRAPEHNWPASGRTMTVSQFEHTAESPAAQADAAAATAARAQDAISPGDATDSGFAPSTSLSSLPHTSQHVHALLPNLSWCKLSSLYGLYIGMYRWHFLIGVAAAIAVGASFPFAGWMTGETVGAMSIEGNNALLRSQTDKWALFFFVLALCNIALSFMNTVFLEVASERIIRALKTGGLAALLKQEIGFFDAEDQASGSLTAAVSSHPAAVGAATGAILSQVIISVINLIGSIVLAFAVSWKVAVVCLPPILLLFLSGYVNVAMLEKFEQRAQKPMDRAASYVSENIDSIKTVAALGREAETMRIFDLRAKADKSRIRYLLVGSFGFAFSQAMVLWVSALLFFWGGTLYARKEIALSNLYAAFEAVVIGSFSAGRMFTFTPDIARARASLSVITSWMTRKPHVATLTNAPPPLQQQQEGKDTSPMTGDIVLNDVELRYPTRPKHPALKSLTLTLKAGERTAFCGTSGSGKSSILSLLQRFYDPSRGTISFGGVDSRQIPLDQLRAKMAYVSQDPVLFSGTIFWNLAMGAVDPSKVILQDVEQACEAACILDFVRGLPHGFETDIGFKGAQLSGGQKQRLCIARALMRKPEILILDEASSALDTQSEYVVQQALDRASEGRTTVVVAHRLTTIRNSHKICVIEDGICVESGTHDELLQRRGRYLELVEAQL</sequence>
<dbReference type="Proteomes" id="UP000027361">
    <property type="component" value="Unassembled WGS sequence"/>
</dbReference>
<evidence type="ECO:0000256" key="6">
    <source>
        <dbReference type="ARBA" id="ARBA00022989"/>
    </source>
</evidence>
<comment type="caution">
    <text evidence="12">The sequence shown here is derived from an EMBL/GenBank/DDBJ whole genome shotgun (WGS) entry which is preliminary data.</text>
</comment>
<dbReference type="OMA" id="MRGIYYQ"/>
<dbReference type="FunFam" id="3.40.50.300:FF:000913">
    <property type="entry name" value="ABC multidrug transporter SitT"/>
    <property type="match status" value="1"/>
</dbReference>
<evidence type="ECO:0000256" key="4">
    <source>
        <dbReference type="ARBA" id="ARBA00022741"/>
    </source>
</evidence>
<evidence type="ECO:0000256" key="1">
    <source>
        <dbReference type="ARBA" id="ARBA00004141"/>
    </source>
</evidence>
<keyword evidence="5" id="KW-0067">ATP-binding</keyword>
<dbReference type="CDD" id="cd18578">
    <property type="entry name" value="ABC_6TM_Pgp_ABCB1_D2_like"/>
    <property type="match status" value="1"/>
</dbReference>
<keyword evidence="13" id="KW-1185">Reference proteome</keyword>
<organism evidence="12 13">
    <name type="scientific">Tilletiaria anomala (strain ATCC 24038 / CBS 436.72 / UBC 951)</name>
    <dbReference type="NCBI Taxonomy" id="1037660"/>
    <lineage>
        <taxon>Eukaryota</taxon>
        <taxon>Fungi</taxon>
        <taxon>Dikarya</taxon>
        <taxon>Basidiomycota</taxon>
        <taxon>Ustilaginomycotina</taxon>
        <taxon>Exobasidiomycetes</taxon>
        <taxon>Georgefischeriales</taxon>
        <taxon>Tilletiariaceae</taxon>
        <taxon>Tilletiaria</taxon>
    </lineage>
</organism>
<evidence type="ECO:0000256" key="2">
    <source>
        <dbReference type="ARBA" id="ARBA00007577"/>
    </source>
</evidence>
<proteinExistence type="inferred from homology"/>
<evidence type="ECO:0000313" key="12">
    <source>
        <dbReference type="EMBL" id="KDN38193.1"/>
    </source>
</evidence>
<reference evidence="12 13" key="1">
    <citation type="submission" date="2014-05" db="EMBL/GenBank/DDBJ databases">
        <title>Draft genome sequence of a rare smut relative, Tilletiaria anomala UBC 951.</title>
        <authorList>
            <consortium name="DOE Joint Genome Institute"/>
            <person name="Toome M."/>
            <person name="Kuo A."/>
            <person name="Henrissat B."/>
            <person name="Lipzen A."/>
            <person name="Tritt A."/>
            <person name="Yoshinaga Y."/>
            <person name="Zane M."/>
            <person name="Barry K."/>
            <person name="Grigoriev I.V."/>
            <person name="Spatafora J.W."/>
            <person name="Aimea M.C."/>
        </authorList>
    </citation>
    <scope>NUCLEOTIDE SEQUENCE [LARGE SCALE GENOMIC DNA]</scope>
    <source>
        <strain evidence="12 13">UBC 951</strain>
    </source>
</reference>
<dbReference type="HOGENOM" id="CLU_000604_84_3_1"/>
<evidence type="ECO:0000256" key="3">
    <source>
        <dbReference type="ARBA" id="ARBA00022692"/>
    </source>
</evidence>
<evidence type="ECO:0000259" key="10">
    <source>
        <dbReference type="PROSITE" id="PS50893"/>
    </source>
</evidence>
<dbReference type="PROSITE" id="PS00211">
    <property type="entry name" value="ABC_TRANSPORTER_1"/>
    <property type="match status" value="1"/>
</dbReference>
<dbReference type="AlphaFoldDB" id="A0A066VD14"/>
<dbReference type="GeneID" id="25266717"/>
<dbReference type="CDD" id="cd03249">
    <property type="entry name" value="ABC_MTABC3_MDL1_MDL2"/>
    <property type="match status" value="1"/>
</dbReference>
<dbReference type="EMBL" id="JMSN01000122">
    <property type="protein sequence ID" value="KDN38193.1"/>
    <property type="molecule type" value="Genomic_DNA"/>
</dbReference>
<dbReference type="OrthoDB" id="6500128at2759"/>
<dbReference type="InterPro" id="IPR039421">
    <property type="entry name" value="Type_1_exporter"/>
</dbReference>
<dbReference type="STRING" id="1037660.A0A066VD14"/>
<evidence type="ECO:0000313" key="13">
    <source>
        <dbReference type="Proteomes" id="UP000027361"/>
    </source>
</evidence>
<evidence type="ECO:0000256" key="8">
    <source>
        <dbReference type="SAM" id="MobiDB-lite"/>
    </source>
</evidence>
<dbReference type="RefSeq" id="XP_013240631.1">
    <property type="nucleotide sequence ID" value="XM_013385177.1"/>
</dbReference>
<dbReference type="PANTHER" id="PTHR43394">
    <property type="entry name" value="ATP-DEPENDENT PERMEASE MDL1, MITOCHONDRIAL"/>
    <property type="match status" value="1"/>
</dbReference>
<evidence type="ECO:0000256" key="7">
    <source>
        <dbReference type="ARBA" id="ARBA00023136"/>
    </source>
</evidence>
<keyword evidence="7 9" id="KW-0472">Membrane</keyword>
<keyword evidence="12" id="KW-0378">Hydrolase</keyword>
<dbReference type="Pfam" id="PF00005">
    <property type="entry name" value="ABC_tran"/>
    <property type="match status" value="1"/>
</dbReference>
<feature type="transmembrane region" description="Helical" evidence="9">
    <location>
        <begin position="284"/>
        <end position="308"/>
    </location>
</feature>
<keyword evidence="6 9" id="KW-1133">Transmembrane helix</keyword>
<feature type="transmembrane region" description="Helical" evidence="9">
    <location>
        <begin position="462"/>
        <end position="488"/>
    </location>
</feature>
<comment type="similarity">
    <text evidence="2">Belongs to the ABC transporter superfamily. ABCB family. Multidrug resistance exporter (TC 3.A.1.201) subfamily.</text>
</comment>
<dbReference type="InterPro" id="IPR027417">
    <property type="entry name" value="P-loop_NTPase"/>
</dbReference>
<accession>A0A066VD14</accession>
<name>A0A066VD14_TILAU</name>
<dbReference type="Gene3D" id="1.20.1560.10">
    <property type="entry name" value="ABC transporter type 1, transmembrane domain"/>
    <property type="match status" value="1"/>
</dbReference>
<dbReference type="InterPro" id="IPR003593">
    <property type="entry name" value="AAA+_ATPase"/>
</dbReference>
<dbReference type="SMART" id="SM00382">
    <property type="entry name" value="AAA"/>
    <property type="match status" value="1"/>
</dbReference>
<dbReference type="GO" id="GO:0016020">
    <property type="term" value="C:membrane"/>
    <property type="evidence" value="ECO:0007669"/>
    <property type="project" value="UniProtKB-SubCell"/>
</dbReference>
<dbReference type="InterPro" id="IPR011527">
    <property type="entry name" value="ABC1_TM_dom"/>
</dbReference>
<dbReference type="Pfam" id="PF00664">
    <property type="entry name" value="ABC_membrane"/>
    <property type="match status" value="1"/>
</dbReference>
<keyword evidence="3 9" id="KW-0812">Transmembrane</keyword>
<dbReference type="SUPFAM" id="SSF52540">
    <property type="entry name" value="P-loop containing nucleoside triphosphate hydrolases"/>
    <property type="match status" value="2"/>
</dbReference>
<dbReference type="InParanoid" id="A0A066VD14"/>
<dbReference type="SUPFAM" id="SSF90123">
    <property type="entry name" value="ABC transporter transmembrane region"/>
    <property type="match status" value="1"/>
</dbReference>
<keyword evidence="4" id="KW-0547">Nucleotide-binding</keyword>
<feature type="transmembrane region" description="Helical" evidence="9">
    <location>
        <begin position="238"/>
        <end position="259"/>
    </location>
</feature>
<dbReference type="InterPro" id="IPR017871">
    <property type="entry name" value="ABC_transporter-like_CS"/>
</dbReference>
<dbReference type="InterPro" id="IPR036640">
    <property type="entry name" value="ABC1_TM_sf"/>
</dbReference>
<dbReference type="PROSITE" id="PS50929">
    <property type="entry name" value="ABC_TM1F"/>
    <property type="match status" value="1"/>
</dbReference>
<feature type="transmembrane region" description="Helical" evidence="9">
    <location>
        <begin position="352"/>
        <end position="380"/>
    </location>
</feature>
<feature type="domain" description="ABC transporter" evidence="10">
    <location>
        <begin position="572"/>
        <end position="811"/>
    </location>
</feature>
<evidence type="ECO:0000256" key="5">
    <source>
        <dbReference type="ARBA" id="ARBA00022840"/>
    </source>
</evidence>
<feature type="compositionally biased region" description="Low complexity" evidence="8">
    <location>
        <begin position="170"/>
        <end position="186"/>
    </location>
</feature>
<dbReference type="GO" id="GO:0015421">
    <property type="term" value="F:ABC-type oligopeptide transporter activity"/>
    <property type="evidence" value="ECO:0007669"/>
    <property type="project" value="TreeGrafter"/>
</dbReference>
<dbReference type="GO" id="GO:0005524">
    <property type="term" value="F:ATP binding"/>
    <property type="evidence" value="ECO:0007669"/>
    <property type="project" value="UniProtKB-KW"/>
</dbReference>
<dbReference type="InterPro" id="IPR003439">
    <property type="entry name" value="ABC_transporter-like_ATP-bd"/>
</dbReference>